<accession>A0ABX2IGH1</accession>
<name>A0ABX2IGH1_9RHOO</name>
<gene>
    <name evidence="2" type="ORF">HJ583_012390</name>
</gene>
<sequence>MKTLFNLFASLLLCLGSAHALAAPTVNFSFAGCTDGMNRPVASKADPALPQLVDVLLVEGNRVITYNPSLMPQLLPETRAFFYAHACAITRLGQPIDRERSTEQVKRADCWAFDTLQRSGLLKGNAGVEAIQSDLELSPEVWPLVPGPARSLELAGCSGAQPAKAKAKTSGNALKLDAPNATPQWNNCTLACGNKLYSCGRAANCQSAFEQCTASCKE</sequence>
<proteinExistence type="predicted"/>
<evidence type="ECO:0000256" key="1">
    <source>
        <dbReference type="SAM" id="SignalP"/>
    </source>
</evidence>
<keyword evidence="3" id="KW-1185">Reference proteome</keyword>
<organism evidence="2 3">
    <name type="scientific">Uliginosibacterium aquaticum</name>
    <dbReference type="NCBI Taxonomy" id="2731212"/>
    <lineage>
        <taxon>Bacteria</taxon>
        <taxon>Pseudomonadati</taxon>
        <taxon>Pseudomonadota</taxon>
        <taxon>Betaproteobacteria</taxon>
        <taxon>Rhodocyclales</taxon>
        <taxon>Zoogloeaceae</taxon>
        <taxon>Uliginosibacterium</taxon>
    </lineage>
</organism>
<feature type="signal peptide" evidence="1">
    <location>
        <begin position="1"/>
        <end position="22"/>
    </location>
</feature>
<dbReference type="PROSITE" id="PS51257">
    <property type="entry name" value="PROKAR_LIPOPROTEIN"/>
    <property type="match status" value="1"/>
</dbReference>
<dbReference type="EMBL" id="JABCSC020000003">
    <property type="protein sequence ID" value="NSL55829.1"/>
    <property type="molecule type" value="Genomic_DNA"/>
</dbReference>
<protein>
    <submittedName>
        <fullName evidence="2">Uncharacterized protein</fullName>
    </submittedName>
</protein>
<feature type="chain" id="PRO_5045539737" evidence="1">
    <location>
        <begin position="23"/>
        <end position="218"/>
    </location>
</feature>
<dbReference type="RefSeq" id="WP_170022219.1">
    <property type="nucleotide sequence ID" value="NZ_JABCSC020000003.1"/>
</dbReference>
<evidence type="ECO:0000313" key="3">
    <source>
        <dbReference type="Proteomes" id="UP000778523"/>
    </source>
</evidence>
<keyword evidence="1" id="KW-0732">Signal</keyword>
<comment type="caution">
    <text evidence="2">The sequence shown here is derived from an EMBL/GenBank/DDBJ whole genome shotgun (WGS) entry which is preliminary data.</text>
</comment>
<reference evidence="2 3" key="1">
    <citation type="submission" date="2020-06" db="EMBL/GenBank/DDBJ databases">
        <title>Draft genome of Uliginosibacterium sp. IMCC34675.</title>
        <authorList>
            <person name="Song J."/>
        </authorList>
    </citation>
    <scope>NUCLEOTIDE SEQUENCE [LARGE SCALE GENOMIC DNA]</scope>
    <source>
        <strain evidence="2 3">IMCC34675</strain>
    </source>
</reference>
<dbReference type="Proteomes" id="UP000778523">
    <property type="component" value="Unassembled WGS sequence"/>
</dbReference>
<evidence type="ECO:0000313" key="2">
    <source>
        <dbReference type="EMBL" id="NSL55829.1"/>
    </source>
</evidence>